<dbReference type="AlphaFoldDB" id="A0A9X1I8Z6"/>
<gene>
    <name evidence="1" type="ORF">LG651_08810</name>
</gene>
<protein>
    <submittedName>
        <fullName evidence="1">Uncharacterized protein</fullName>
    </submittedName>
</protein>
<name>A0A9X1I8Z6_9FLAO</name>
<proteinExistence type="predicted"/>
<evidence type="ECO:0000313" key="1">
    <source>
        <dbReference type="EMBL" id="MCB4808351.1"/>
    </source>
</evidence>
<sequence>MIQHFKITWQTSYFLILGMDKVWTSSWVLPKIAHGHGVFKKTANYN</sequence>
<comment type="caution">
    <text evidence="1">The sequence shown here is derived from an EMBL/GenBank/DDBJ whole genome shotgun (WGS) entry which is preliminary data.</text>
</comment>
<dbReference type="Proteomes" id="UP001139286">
    <property type="component" value="Unassembled WGS sequence"/>
</dbReference>
<dbReference type="EMBL" id="JAJAPX010000003">
    <property type="protein sequence ID" value="MCB4808351.1"/>
    <property type="molecule type" value="Genomic_DNA"/>
</dbReference>
<reference evidence="1" key="1">
    <citation type="submission" date="2021-10" db="EMBL/GenBank/DDBJ databases">
        <title>Tamlana sargassums sp. nov., and Tamlana laminarinivorans sp. nov., two new bacteria isolated from the brown alga.</title>
        <authorList>
            <person name="Li J."/>
        </authorList>
    </citation>
    <scope>NUCLEOTIDE SEQUENCE</scope>
    <source>
        <strain evidence="1">62-3</strain>
    </source>
</reference>
<dbReference type="RefSeq" id="WP_226695767.1">
    <property type="nucleotide sequence ID" value="NZ_JAJAPX010000003.1"/>
</dbReference>
<accession>A0A9X1I8Z6</accession>
<evidence type="ECO:0000313" key="2">
    <source>
        <dbReference type="Proteomes" id="UP001139286"/>
    </source>
</evidence>
<organism evidence="1 2">
    <name type="scientific">Neotamlana sargassicola</name>
    <dbReference type="NCBI Taxonomy" id="2883125"/>
    <lineage>
        <taxon>Bacteria</taxon>
        <taxon>Pseudomonadati</taxon>
        <taxon>Bacteroidota</taxon>
        <taxon>Flavobacteriia</taxon>
        <taxon>Flavobacteriales</taxon>
        <taxon>Flavobacteriaceae</taxon>
        <taxon>Neotamlana</taxon>
    </lineage>
</organism>
<keyword evidence="2" id="KW-1185">Reference proteome</keyword>